<dbReference type="AlphaFoldDB" id="A0A8V5G7E0"/>
<dbReference type="Pfam" id="PF00214">
    <property type="entry name" value="Calc_CGRP_IAPP"/>
    <property type="match status" value="1"/>
</dbReference>
<evidence type="ECO:0000256" key="5">
    <source>
        <dbReference type="ARBA" id="ARBA00023157"/>
    </source>
</evidence>
<evidence type="ECO:0000256" key="3">
    <source>
        <dbReference type="ARBA" id="ARBA00022525"/>
    </source>
</evidence>
<evidence type="ECO:0000256" key="4">
    <source>
        <dbReference type="ARBA" id="ARBA00022729"/>
    </source>
</evidence>
<dbReference type="Ensembl" id="ENSMUNT00000030670.1">
    <property type="protein sequence ID" value="ENSMUNP00000025972.1"/>
    <property type="gene ID" value="ENSMUNG00000018949.1"/>
</dbReference>
<dbReference type="GO" id="GO:0010460">
    <property type="term" value="P:positive regulation of heart rate"/>
    <property type="evidence" value="ECO:0007669"/>
    <property type="project" value="TreeGrafter"/>
</dbReference>
<comment type="similarity">
    <text evidence="2">Belongs to the adrenomedullin family.</text>
</comment>
<dbReference type="Proteomes" id="UP000694405">
    <property type="component" value="Chromosome 5"/>
</dbReference>
<dbReference type="PANTHER" id="PTHR23414:SF2">
    <property type="entry name" value="PROTEIN ADM2"/>
    <property type="match status" value="1"/>
</dbReference>
<protein>
    <submittedName>
        <fullName evidence="6">Uncharacterized protein</fullName>
    </submittedName>
</protein>
<name>A0A8V5G7E0_MELUD</name>
<evidence type="ECO:0000313" key="7">
    <source>
        <dbReference type="Proteomes" id="UP000694405"/>
    </source>
</evidence>
<organism evidence="6 7">
    <name type="scientific">Melopsittacus undulatus</name>
    <name type="common">Budgerigar</name>
    <name type="synonym">Psittacus undulatus</name>
    <dbReference type="NCBI Taxonomy" id="13146"/>
    <lineage>
        <taxon>Eukaryota</taxon>
        <taxon>Metazoa</taxon>
        <taxon>Chordata</taxon>
        <taxon>Craniata</taxon>
        <taxon>Vertebrata</taxon>
        <taxon>Euteleostomi</taxon>
        <taxon>Archelosauria</taxon>
        <taxon>Archosauria</taxon>
        <taxon>Dinosauria</taxon>
        <taxon>Saurischia</taxon>
        <taxon>Theropoda</taxon>
        <taxon>Coelurosauria</taxon>
        <taxon>Aves</taxon>
        <taxon>Neognathae</taxon>
        <taxon>Neoaves</taxon>
        <taxon>Telluraves</taxon>
        <taxon>Australaves</taxon>
        <taxon>Psittaciformes</taxon>
        <taxon>Psittaculidae</taxon>
        <taxon>Melopsittacus</taxon>
    </lineage>
</organism>
<dbReference type="GO" id="GO:0003073">
    <property type="term" value="P:regulation of systemic arterial blood pressure"/>
    <property type="evidence" value="ECO:0007669"/>
    <property type="project" value="TreeGrafter"/>
</dbReference>
<proteinExistence type="inferred from homology"/>
<accession>A0A8V5G7E0</accession>
<evidence type="ECO:0000313" key="6">
    <source>
        <dbReference type="Ensembl" id="ENSMUNP00000025972.1"/>
    </source>
</evidence>
<sequence>MLEAAWARAAHLPPLTTPVLSPLSMSIFPPHHPLHAPPTSLTLSLSCRDPPDHIPSLLPPFMDPALPHAAGTARHRLPAPWLPQAHVPQHRLPAPWLPQAHVPQHRYRHTRGRRHTQLLRVGCVLGTCQVQNLSHRLWQLRGQLGRQDSSPMNPHSPHSYG</sequence>
<reference evidence="6" key="1">
    <citation type="submission" date="2020-03" db="EMBL/GenBank/DDBJ databases">
        <title>Melopsittacus undulatus (budgerigar) genome, bMelUnd1, maternal haplotype with Z.</title>
        <authorList>
            <person name="Gedman G."/>
            <person name="Mountcastle J."/>
            <person name="Haase B."/>
            <person name="Formenti G."/>
            <person name="Wright T."/>
            <person name="Apodaca J."/>
            <person name="Pelan S."/>
            <person name="Chow W."/>
            <person name="Rhie A."/>
            <person name="Howe K."/>
            <person name="Fedrigo O."/>
            <person name="Jarvis E.D."/>
        </authorList>
    </citation>
    <scope>NUCLEOTIDE SEQUENCE [LARGE SCALE GENOMIC DNA]</scope>
</reference>
<reference evidence="6" key="3">
    <citation type="submission" date="2025-09" db="UniProtKB">
        <authorList>
            <consortium name="Ensembl"/>
        </authorList>
    </citation>
    <scope>IDENTIFICATION</scope>
</reference>
<dbReference type="InterPro" id="IPR051665">
    <property type="entry name" value="Adrenomedullin-reg_peptide"/>
</dbReference>
<dbReference type="InterPro" id="IPR021116">
    <property type="entry name" value="Calcitonin/adrenomedullin"/>
</dbReference>
<keyword evidence="3" id="KW-0964">Secreted</keyword>
<dbReference type="PANTHER" id="PTHR23414">
    <property type="entry name" value="ADRENOMEDULLIN, ADM"/>
    <property type="match status" value="1"/>
</dbReference>
<evidence type="ECO:0000256" key="1">
    <source>
        <dbReference type="ARBA" id="ARBA00004613"/>
    </source>
</evidence>
<keyword evidence="7" id="KW-1185">Reference proteome</keyword>
<dbReference type="GO" id="GO:0005179">
    <property type="term" value="F:hormone activity"/>
    <property type="evidence" value="ECO:0007669"/>
    <property type="project" value="InterPro"/>
</dbReference>
<comment type="subcellular location">
    <subcellularLocation>
        <location evidence="1">Secreted</location>
    </subcellularLocation>
</comment>
<dbReference type="GO" id="GO:0005576">
    <property type="term" value="C:extracellular region"/>
    <property type="evidence" value="ECO:0007669"/>
    <property type="project" value="UniProtKB-SubCell"/>
</dbReference>
<keyword evidence="4" id="KW-0732">Signal</keyword>
<dbReference type="GO" id="GO:0007189">
    <property type="term" value="P:adenylate cyclase-activating G protein-coupled receptor signaling pathway"/>
    <property type="evidence" value="ECO:0007669"/>
    <property type="project" value="TreeGrafter"/>
</dbReference>
<reference evidence="6" key="2">
    <citation type="submission" date="2025-08" db="UniProtKB">
        <authorList>
            <consortium name="Ensembl"/>
        </authorList>
    </citation>
    <scope>IDENTIFICATION</scope>
</reference>
<keyword evidence="5" id="KW-1015">Disulfide bond</keyword>
<evidence type="ECO:0000256" key="2">
    <source>
        <dbReference type="ARBA" id="ARBA00010575"/>
    </source>
</evidence>